<keyword evidence="4" id="KW-0808">Transferase</keyword>
<protein>
    <submittedName>
        <fullName evidence="4">NTP transferase domain-containing protein</fullName>
    </submittedName>
</protein>
<dbReference type="Gene3D" id="3.90.550.10">
    <property type="entry name" value="Spore Coat Polysaccharide Biosynthesis Protein SpsA, Chain A"/>
    <property type="match status" value="1"/>
</dbReference>
<reference evidence="4" key="1">
    <citation type="submission" date="2021-04" db="EMBL/GenBank/DDBJ databases">
        <title>Isolation of p-tert-butylphenol degrading bacteria Sphingobium phenoxybenzoativorans Tas13 from active sludge.</title>
        <authorList>
            <person name="Li Y."/>
        </authorList>
    </citation>
    <scope>NUCLEOTIDE SEQUENCE</scope>
    <source>
        <strain evidence="4">Tas13</strain>
    </source>
</reference>
<dbReference type="KEGG" id="spph:KFK14_01810"/>
<evidence type="ECO:0000256" key="1">
    <source>
        <dbReference type="ARBA" id="ARBA00022842"/>
    </source>
</evidence>
<dbReference type="Pfam" id="PF12804">
    <property type="entry name" value="NTP_transf_3"/>
    <property type="match status" value="1"/>
</dbReference>
<dbReference type="InterPro" id="IPR029044">
    <property type="entry name" value="Nucleotide-diphossugar_trans"/>
</dbReference>
<keyword evidence="2" id="KW-0472">Membrane</keyword>
<evidence type="ECO:0000313" key="4">
    <source>
        <dbReference type="EMBL" id="QUT06247.1"/>
    </source>
</evidence>
<keyword evidence="2" id="KW-0812">Transmembrane</keyword>
<keyword evidence="1" id="KW-0460">Magnesium</keyword>
<accession>A0A975KA72</accession>
<dbReference type="GO" id="GO:0016779">
    <property type="term" value="F:nucleotidyltransferase activity"/>
    <property type="evidence" value="ECO:0007669"/>
    <property type="project" value="UniProtKB-ARBA"/>
</dbReference>
<feature type="transmembrane region" description="Helical" evidence="2">
    <location>
        <begin position="199"/>
        <end position="218"/>
    </location>
</feature>
<dbReference type="Proteomes" id="UP000681425">
    <property type="component" value="Chromosome"/>
</dbReference>
<dbReference type="SUPFAM" id="SSF53448">
    <property type="entry name" value="Nucleotide-diphospho-sugar transferases"/>
    <property type="match status" value="1"/>
</dbReference>
<evidence type="ECO:0000259" key="3">
    <source>
        <dbReference type="Pfam" id="PF12804"/>
    </source>
</evidence>
<sequence>MSLSTATVPATVIVLAAQRPGVVNALARDSGVSHKCLVPICGQPLIAHVIGTLVATPGVGKIKVSVEPEIHLTLAKLFEGMTGVPIELVPSRPGIADSVLAAAEGEDDPVIITTADNVLLTPAAIAEVRTALAEADVVAGMTTQGAVQAVHPEAQRRFYMFRDGGYSNCNLYGVSGPHAFRAAEIFREGGQFKKNPRRLVTAFGLFDILLVLARLVTLDGAMKRASRRFGLRFRTVIFSDGALAVDVDNARTYGIAGTVLAKRIGWAG</sequence>
<gene>
    <name evidence="4" type="ORF">KFK14_01810</name>
</gene>
<keyword evidence="2" id="KW-1133">Transmembrane helix</keyword>
<evidence type="ECO:0000256" key="2">
    <source>
        <dbReference type="SAM" id="Phobius"/>
    </source>
</evidence>
<feature type="domain" description="MobA-like NTP transferase" evidence="3">
    <location>
        <begin position="32"/>
        <end position="148"/>
    </location>
</feature>
<dbReference type="InterPro" id="IPR025877">
    <property type="entry name" value="MobA-like_NTP_Trfase"/>
</dbReference>
<evidence type="ECO:0000313" key="5">
    <source>
        <dbReference type="Proteomes" id="UP000681425"/>
    </source>
</evidence>
<keyword evidence="5" id="KW-1185">Reference proteome</keyword>
<name>A0A975KA72_9SPHN</name>
<organism evidence="4 5">
    <name type="scientific">Sphingobium phenoxybenzoativorans</name>
    <dbReference type="NCBI Taxonomy" id="1592790"/>
    <lineage>
        <taxon>Bacteria</taxon>
        <taxon>Pseudomonadati</taxon>
        <taxon>Pseudomonadota</taxon>
        <taxon>Alphaproteobacteria</taxon>
        <taxon>Sphingomonadales</taxon>
        <taxon>Sphingomonadaceae</taxon>
        <taxon>Sphingobium</taxon>
    </lineage>
</organism>
<proteinExistence type="predicted"/>
<dbReference type="EMBL" id="CP073910">
    <property type="protein sequence ID" value="QUT06247.1"/>
    <property type="molecule type" value="Genomic_DNA"/>
</dbReference>
<dbReference type="AlphaFoldDB" id="A0A975KA72"/>
<dbReference type="RefSeq" id="WP_212609654.1">
    <property type="nucleotide sequence ID" value="NZ_CP073910.1"/>
</dbReference>